<dbReference type="AlphaFoldDB" id="A0A7Z0ELQ4"/>
<dbReference type="GO" id="GO:0042956">
    <property type="term" value="P:maltodextrin transmembrane transport"/>
    <property type="evidence" value="ECO:0007669"/>
    <property type="project" value="TreeGrafter"/>
</dbReference>
<dbReference type="GO" id="GO:0015768">
    <property type="term" value="P:maltose transport"/>
    <property type="evidence" value="ECO:0007669"/>
    <property type="project" value="TreeGrafter"/>
</dbReference>
<dbReference type="Proteomes" id="UP000572051">
    <property type="component" value="Unassembled WGS sequence"/>
</dbReference>
<dbReference type="GO" id="GO:0055052">
    <property type="term" value="C:ATP-binding cassette (ABC) transporter complex, substrate-binding subunit-containing"/>
    <property type="evidence" value="ECO:0007669"/>
    <property type="project" value="TreeGrafter"/>
</dbReference>
<dbReference type="PROSITE" id="PS51257">
    <property type="entry name" value="PROKAR_LIPOPROTEIN"/>
    <property type="match status" value="1"/>
</dbReference>
<feature type="signal peptide" evidence="4">
    <location>
        <begin position="1"/>
        <end position="18"/>
    </location>
</feature>
<evidence type="ECO:0000256" key="2">
    <source>
        <dbReference type="ARBA" id="ARBA00022448"/>
    </source>
</evidence>
<gene>
    <name evidence="5" type="ORF">HNR10_001479</name>
</gene>
<dbReference type="GO" id="GO:1901982">
    <property type="term" value="F:maltose binding"/>
    <property type="evidence" value="ECO:0007669"/>
    <property type="project" value="TreeGrafter"/>
</dbReference>
<comment type="similarity">
    <text evidence="1">Belongs to the bacterial solute-binding protein 1 family.</text>
</comment>
<evidence type="ECO:0000256" key="4">
    <source>
        <dbReference type="SAM" id="SignalP"/>
    </source>
</evidence>
<accession>A0A7Z0ELQ4</accession>
<evidence type="ECO:0000256" key="1">
    <source>
        <dbReference type="ARBA" id="ARBA00008520"/>
    </source>
</evidence>
<dbReference type="Pfam" id="PF01547">
    <property type="entry name" value="SBP_bac_1"/>
    <property type="match status" value="1"/>
</dbReference>
<dbReference type="PANTHER" id="PTHR30061:SF50">
    <property type="entry name" value="MALTOSE_MALTODEXTRIN-BINDING PERIPLASMIC PROTEIN"/>
    <property type="match status" value="1"/>
</dbReference>
<organism evidence="5 6">
    <name type="scientific">Nocardiopsis aegyptia</name>
    <dbReference type="NCBI Taxonomy" id="220378"/>
    <lineage>
        <taxon>Bacteria</taxon>
        <taxon>Bacillati</taxon>
        <taxon>Actinomycetota</taxon>
        <taxon>Actinomycetes</taxon>
        <taxon>Streptosporangiales</taxon>
        <taxon>Nocardiopsidaceae</taxon>
        <taxon>Nocardiopsis</taxon>
    </lineage>
</organism>
<sequence length="428" mass="46408">MKFTKIAAASAVVMLAAACGGGSDEGDGGGSAEAPETLTVWRMGDATEDQNAFMDSVTEQYQELYPDTEVDVQWVPWGEFSQRFQTAMVSGGPDVVEIGNDQVPTWADAGALYDVAELAEGWEDREDILEGAYANGTFGDAQYSVPWYSGVRALWYNADWLRELGHEPPETWDDLLEVSADIEDEYGVPGFAAPTDFINGIASFVWANGGEFATLEGEEWTGQLDSPETTEALQFYADLTVDGVSPEACVGLNEVDCAHADFVNRDLGMFIDGPWARAQLEDLNDEHADQWATAPIPGVDGMAPAFGGGSDLAVWGTSEHPEAAFDYITTLNSKENALPYNEVSSMFPTYGDVLESETFQNDPVLSGAATQATGDLRLFPDTPNWGHVQWELTTVQTAVQRMAEGESADDVLPELNDELTEALNRPTE</sequence>
<reference evidence="5 6" key="1">
    <citation type="submission" date="2020-07" db="EMBL/GenBank/DDBJ databases">
        <title>Sequencing the genomes of 1000 actinobacteria strains.</title>
        <authorList>
            <person name="Klenk H.-P."/>
        </authorList>
    </citation>
    <scope>NUCLEOTIDE SEQUENCE [LARGE SCALE GENOMIC DNA]</scope>
    <source>
        <strain evidence="5 6">DSM 44442</strain>
    </source>
</reference>
<dbReference type="InterPro" id="IPR006059">
    <property type="entry name" value="SBP"/>
</dbReference>
<dbReference type="RefSeq" id="WP_179821861.1">
    <property type="nucleotide sequence ID" value="NZ_JACCFS010000001.1"/>
</dbReference>
<proteinExistence type="inferred from homology"/>
<dbReference type="SUPFAM" id="SSF53850">
    <property type="entry name" value="Periplasmic binding protein-like II"/>
    <property type="match status" value="1"/>
</dbReference>
<feature type="chain" id="PRO_5039114954" evidence="4">
    <location>
        <begin position="19"/>
        <end position="428"/>
    </location>
</feature>
<comment type="caution">
    <text evidence="5">The sequence shown here is derived from an EMBL/GenBank/DDBJ whole genome shotgun (WGS) entry which is preliminary data.</text>
</comment>
<evidence type="ECO:0000256" key="3">
    <source>
        <dbReference type="ARBA" id="ARBA00022729"/>
    </source>
</evidence>
<protein>
    <submittedName>
        <fullName evidence="5">N,N'-diacetylchitobiose transport system substrate-binding protein</fullName>
    </submittedName>
</protein>
<keyword evidence="2" id="KW-0813">Transport</keyword>
<keyword evidence="6" id="KW-1185">Reference proteome</keyword>
<name>A0A7Z0ELQ4_9ACTN</name>
<keyword evidence="3 4" id="KW-0732">Signal</keyword>
<dbReference type="Gene3D" id="3.40.190.10">
    <property type="entry name" value="Periplasmic binding protein-like II"/>
    <property type="match status" value="2"/>
</dbReference>
<evidence type="ECO:0000313" key="6">
    <source>
        <dbReference type="Proteomes" id="UP000572051"/>
    </source>
</evidence>
<dbReference type="PANTHER" id="PTHR30061">
    <property type="entry name" value="MALTOSE-BINDING PERIPLASMIC PROTEIN"/>
    <property type="match status" value="1"/>
</dbReference>
<dbReference type="EMBL" id="JACCFS010000001">
    <property type="protein sequence ID" value="NYJ33598.1"/>
    <property type="molecule type" value="Genomic_DNA"/>
</dbReference>
<evidence type="ECO:0000313" key="5">
    <source>
        <dbReference type="EMBL" id="NYJ33598.1"/>
    </source>
</evidence>